<name>A0AAN8EQW6_9EURO</name>
<keyword evidence="2" id="KW-1185">Reference proteome</keyword>
<dbReference type="AlphaFoldDB" id="A0AAN8EQW6"/>
<dbReference type="EMBL" id="JAKLMC020000004">
    <property type="protein sequence ID" value="KAK5956798.1"/>
    <property type="molecule type" value="Genomic_DNA"/>
</dbReference>
<dbReference type="Proteomes" id="UP001316803">
    <property type="component" value="Unassembled WGS sequence"/>
</dbReference>
<accession>A0AAN8EQW6</accession>
<gene>
    <name evidence="1" type="ORF">OHC33_002286</name>
</gene>
<dbReference type="Gene3D" id="1.25.40.20">
    <property type="entry name" value="Ankyrin repeat-containing domain"/>
    <property type="match status" value="1"/>
</dbReference>
<proteinExistence type="predicted"/>
<evidence type="ECO:0000313" key="1">
    <source>
        <dbReference type="EMBL" id="KAK5956798.1"/>
    </source>
</evidence>
<organism evidence="1 2">
    <name type="scientific">Knufia fluminis</name>
    <dbReference type="NCBI Taxonomy" id="191047"/>
    <lineage>
        <taxon>Eukaryota</taxon>
        <taxon>Fungi</taxon>
        <taxon>Dikarya</taxon>
        <taxon>Ascomycota</taxon>
        <taxon>Pezizomycotina</taxon>
        <taxon>Eurotiomycetes</taxon>
        <taxon>Chaetothyriomycetidae</taxon>
        <taxon>Chaetothyriales</taxon>
        <taxon>Trichomeriaceae</taxon>
        <taxon>Knufia</taxon>
    </lineage>
</organism>
<comment type="caution">
    <text evidence="1">The sequence shown here is derived from an EMBL/GenBank/DDBJ whole genome shotgun (WGS) entry which is preliminary data.</text>
</comment>
<dbReference type="InterPro" id="IPR036770">
    <property type="entry name" value="Ankyrin_rpt-contain_sf"/>
</dbReference>
<reference evidence="1 2" key="1">
    <citation type="submission" date="2022-12" db="EMBL/GenBank/DDBJ databases">
        <title>Genomic features and morphological characterization of a novel Knufia sp. strain isolated from spacecraft assembly facility.</title>
        <authorList>
            <person name="Teixeira M."/>
            <person name="Chander A.M."/>
            <person name="Stajich J.E."/>
            <person name="Venkateswaran K."/>
        </authorList>
    </citation>
    <scope>NUCLEOTIDE SEQUENCE [LARGE SCALE GENOMIC DNA]</scope>
    <source>
        <strain evidence="1 2">FJI-L2-BK-P2</strain>
    </source>
</reference>
<protein>
    <submittedName>
        <fullName evidence="1">Uncharacterized protein</fullName>
    </submittedName>
</protein>
<sequence length="249" mass="27701">MSGNCAACEEPLLVLVDSDSEEDSKDAATPESVPDDVELNCGCHFHWECFLDAYTITQCPNCSKDISSLNNAGQQQVLCTIRNEGGDQPNFDILPTATEEAYLRAYPEERRGHALLEFCREGDIDAILHLIKDDSEDDAVVEEEEEQTNILRYQGTFEGIEGSALHVAIRYEREEVAWLLLAMASSLDWSKFPTQVIQAMESLGLTKSERKATPDIRTLKDDQGRTPLALAQEVGGQWSGWIADGRFNP</sequence>
<evidence type="ECO:0000313" key="2">
    <source>
        <dbReference type="Proteomes" id="UP001316803"/>
    </source>
</evidence>